<dbReference type="InterPro" id="IPR000801">
    <property type="entry name" value="Esterase-like"/>
</dbReference>
<dbReference type="Gene3D" id="3.40.50.1820">
    <property type="entry name" value="alpha/beta hydrolase"/>
    <property type="match status" value="1"/>
</dbReference>
<dbReference type="Proteomes" id="UP000639973">
    <property type="component" value="Unassembled WGS sequence"/>
</dbReference>
<dbReference type="InterPro" id="IPR050583">
    <property type="entry name" value="Mycobacterial_A85_antigen"/>
</dbReference>
<gene>
    <name evidence="1" type="ORF">GCM10010840_00230</name>
</gene>
<evidence type="ECO:0000313" key="1">
    <source>
        <dbReference type="EMBL" id="GGL66280.1"/>
    </source>
</evidence>
<proteinExistence type="predicted"/>
<evidence type="ECO:0008006" key="3">
    <source>
        <dbReference type="Google" id="ProtNLM"/>
    </source>
</evidence>
<dbReference type="RefSeq" id="WP_188967818.1">
    <property type="nucleotide sequence ID" value="NZ_BMOL01000001.1"/>
</dbReference>
<dbReference type="PANTHER" id="PTHR48098">
    <property type="entry name" value="ENTEROCHELIN ESTERASE-RELATED"/>
    <property type="match status" value="1"/>
</dbReference>
<dbReference type="PANTHER" id="PTHR48098:SF6">
    <property type="entry name" value="FERRI-BACILLIBACTIN ESTERASE BESA"/>
    <property type="match status" value="1"/>
</dbReference>
<dbReference type="EMBL" id="BMOL01000001">
    <property type="protein sequence ID" value="GGL66280.1"/>
    <property type="molecule type" value="Genomic_DNA"/>
</dbReference>
<name>A0ABQ2FYC7_9DEIO</name>
<organism evidence="1 2">
    <name type="scientific">Deinococcus aerolatus</name>
    <dbReference type="NCBI Taxonomy" id="522487"/>
    <lineage>
        <taxon>Bacteria</taxon>
        <taxon>Thermotogati</taxon>
        <taxon>Deinococcota</taxon>
        <taxon>Deinococci</taxon>
        <taxon>Deinococcales</taxon>
        <taxon>Deinococcaceae</taxon>
        <taxon>Deinococcus</taxon>
    </lineage>
</organism>
<evidence type="ECO:0000313" key="2">
    <source>
        <dbReference type="Proteomes" id="UP000639973"/>
    </source>
</evidence>
<dbReference type="InterPro" id="IPR029058">
    <property type="entry name" value="AB_hydrolase_fold"/>
</dbReference>
<keyword evidence="2" id="KW-1185">Reference proteome</keyword>
<protein>
    <recommendedName>
        <fullName evidence="3">Esterase</fullName>
    </recommendedName>
</protein>
<reference evidence="2" key="1">
    <citation type="journal article" date="2019" name="Int. J. Syst. Evol. Microbiol.">
        <title>The Global Catalogue of Microorganisms (GCM) 10K type strain sequencing project: providing services to taxonomists for standard genome sequencing and annotation.</title>
        <authorList>
            <consortium name="The Broad Institute Genomics Platform"/>
            <consortium name="The Broad Institute Genome Sequencing Center for Infectious Disease"/>
            <person name="Wu L."/>
            <person name="Ma J."/>
        </authorList>
    </citation>
    <scope>NUCLEOTIDE SEQUENCE [LARGE SCALE GENOMIC DNA]</scope>
    <source>
        <strain evidence="2">JCM 15442</strain>
    </source>
</reference>
<comment type="caution">
    <text evidence="1">The sequence shown here is derived from an EMBL/GenBank/DDBJ whole genome shotgun (WGS) entry which is preliminary data.</text>
</comment>
<accession>A0ABQ2FYC7</accession>
<dbReference type="SUPFAM" id="SSF53474">
    <property type="entry name" value="alpha/beta-Hydrolases"/>
    <property type="match status" value="1"/>
</dbReference>
<sequence length="273" mass="29917">MSWQPYAAQPDSTVTGTLLQWEGVGDTNHAARTILAWLPPFYAAQPDRRYPVVYFHDGQNVFDAATSYNTSEWGADETLTALAAEGLDAIAIGIPNGDERRYHEYSPVRHPGFPPEVAGGGGGDDYLSFLIDTVKPLVDDHLRTRPDAAHTSLIGSSMGGLISLHALLTRPEIFGGAGVMSPAFWACDGEAFGRVRNRPPITGRVWLDIGGKEGTDHPEQQQAYWDDAHAMRDLLLETGLGERLRFQADPEGIHRETAWKARLPNALRFLLGS</sequence>
<dbReference type="Pfam" id="PF00756">
    <property type="entry name" value="Esterase"/>
    <property type="match status" value="1"/>
</dbReference>